<feature type="compositionally biased region" description="Polar residues" evidence="1">
    <location>
        <begin position="186"/>
        <end position="203"/>
    </location>
</feature>
<proteinExistence type="predicted"/>
<keyword evidence="3" id="KW-1185">Reference proteome</keyword>
<feature type="compositionally biased region" description="Basic residues" evidence="1">
    <location>
        <begin position="204"/>
        <end position="214"/>
    </location>
</feature>
<sequence>MESRSELEETISVRRSTRTSAKNLTYLDQGTSGDSEKEIVSLQSNRLTLNSRHKRKSNHLKESGIYQISRGAPVGSPNTRISSRWSPNSRRYSSRLRKDSKVNYYEPSDSPHNSPSSDDHSINSKGLTQRRRRRLSRDHMRQSSNDENGDASDVRTENNHKKADTKVKEENDKVGVYTTEEEKNLFKSNGSGNESTATEIISQSKRRRHSFHRHTASEKEDVNNTESRDCSVEVDLELASGSIVDAVGRNMVRRSSRLVSKQQASTVPMTILNNSTRDPDDGLNIDDTDLNSDCHSVSEPIEDGG</sequence>
<comment type="caution">
    <text evidence="2">The sequence shown here is derived from an EMBL/GenBank/DDBJ whole genome shotgun (WGS) entry which is preliminary data.</text>
</comment>
<reference evidence="2 3" key="1">
    <citation type="submission" date="2023-04" db="EMBL/GenBank/DDBJ databases">
        <title>Genome of Basidiobolus ranarum AG-B5.</title>
        <authorList>
            <person name="Stajich J.E."/>
            <person name="Carter-House D."/>
            <person name="Gryganskyi A."/>
        </authorList>
    </citation>
    <scope>NUCLEOTIDE SEQUENCE [LARGE SCALE GENOMIC DNA]</scope>
    <source>
        <strain evidence="2 3">AG-B5</strain>
    </source>
</reference>
<name>A0ABR2WDX1_9FUNG</name>
<evidence type="ECO:0000313" key="3">
    <source>
        <dbReference type="Proteomes" id="UP001479436"/>
    </source>
</evidence>
<gene>
    <name evidence="2" type="ORF">K7432_017027</name>
</gene>
<feature type="compositionally biased region" description="Polar residues" evidence="1">
    <location>
        <begin position="18"/>
        <end position="33"/>
    </location>
</feature>
<feature type="region of interest" description="Disordered" evidence="1">
    <location>
        <begin position="269"/>
        <end position="305"/>
    </location>
</feature>
<organism evidence="2 3">
    <name type="scientific">Basidiobolus ranarum</name>
    <dbReference type="NCBI Taxonomy" id="34480"/>
    <lineage>
        <taxon>Eukaryota</taxon>
        <taxon>Fungi</taxon>
        <taxon>Fungi incertae sedis</taxon>
        <taxon>Zoopagomycota</taxon>
        <taxon>Entomophthoromycotina</taxon>
        <taxon>Basidiobolomycetes</taxon>
        <taxon>Basidiobolales</taxon>
        <taxon>Basidiobolaceae</taxon>
        <taxon>Basidiobolus</taxon>
    </lineage>
</organism>
<protein>
    <submittedName>
        <fullName evidence="2">Uncharacterized protein</fullName>
    </submittedName>
</protein>
<feature type="compositionally biased region" description="Polar residues" evidence="1">
    <location>
        <begin position="76"/>
        <end position="91"/>
    </location>
</feature>
<feature type="region of interest" description="Disordered" evidence="1">
    <location>
        <begin position="1"/>
        <end position="226"/>
    </location>
</feature>
<feature type="compositionally biased region" description="Low complexity" evidence="1">
    <location>
        <begin position="107"/>
        <end position="116"/>
    </location>
</feature>
<feature type="compositionally biased region" description="Basic and acidic residues" evidence="1">
    <location>
        <begin position="152"/>
        <end position="173"/>
    </location>
</feature>
<accession>A0ABR2WDX1</accession>
<evidence type="ECO:0000313" key="2">
    <source>
        <dbReference type="EMBL" id="KAK9759699.1"/>
    </source>
</evidence>
<feature type="compositionally biased region" description="Basic and acidic residues" evidence="1">
    <location>
        <begin position="215"/>
        <end position="226"/>
    </location>
</feature>
<feature type="compositionally biased region" description="Acidic residues" evidence="1">
    <location>
        <begin position="281"/>
        <end position="290"/>
    </location>
</feature>
<dbReference type="EMBL" id="JASJQH010003269">
    <property type="protein sequence ID" value="KAK9759699.1"/>
    <property type="molecule type" value="Genomic_DNA"/>
</dbReference>
<dbReference type="Proteomes" id="UP001479436">
    <property type="component" value="Unassembled WGS sequence"/>
</dbReference>
<feature type="compositionally biased region" description="Polar residues" evidence="1">
    <location>
        <begin position="41"/>
        <end position="50"/>
    </location>
</feature>
<feature type="non-terminal residue" evidence="2">
    <location>
        <position position="305"/>
    </location>
</feature>
<evidence type="ECO:0000256" key="1">
    <source>
        <dbReference type="SAM" id="MobiDB-lite"/>
    </source>
</evidence>